<dbReference type="EMBL" id="CAUYUE010000003">
    <property type="protein sequence ID" value="CAK0749843.1"/>
    <property type="molecule type" value="Genomic_DNA"/>
</dbReference>
<dbReference type="SUPFAM" id="SSF51905">
    <property type="entry name" value="FAD/NAD(P)-binding domain"/>
    <property type="match status" value="2"/>
</dbReference>
<comment type="similarity">
    <text evidence="2">Belongs to the NADH dehydrogenase family.</text>
</comment>
<name>A0AAV1HUK6_9CHLO</name>
<evidence type="ECO:0000256" key="11">
    <source>
        <dbReference type="ARBA" id="ARBA00047599"/>
    </source>
</evidence>
<dbReference type="AlphaFoldDB" id="A0AAV1HUK6"/>
<evidence type="ECO:0000256" key="1">
    <source>
        <dbReference type="ARBA" id="ARBA00004137"/>
    </source>
</evidence>
<keyword evidence="6" id="KW-0274">FAD</keyword>
<dbReference type="InterPro" id="IPR054585">
    <property type="entry name" value="NDH2-like_C"/>
</dbReference>
<keyword evidence="4" id="KW-0285">Flavoprotein</keyword>
<comment type="catalytic activity">
    <reaction evidence="11">
        <text>a quinone + NADH + H(+) = a quinol + NAD(+)</text>
        <dbReference type="Rhea" id="RHEA:46160"/>
        <dbReference type="ChEBI" id="CHEBI:15378"/>
        <dbReference type="ChEBI" id="CHEBI:24646"/>
        <dbReference type="ChEBI" id="CHEBI:57540"/>
        <dbReference type="ChEBI" id="CHEBI:57945"/>
        <dbReference type="ChEBI" id="CHEBI:132124"/>
        <dbReference type="EC" id="1.6.5.9"/>
    </reaction>
</comment>
<evidence type="ECO:0000256" key="10">
    <source>
        <dbReference type="ARBA" id="ARBA00023027"/>
    </source>
</evidence>
<evidence type="ECO:0000256" key="9">
    <source>
        <dbReference type="ARBA" id="ARBA00023002"/>
    </source>
</evidence>
<evidence type="ECO:0000256" key="8">
    <source>
        <dbReference type="ARBA" id="ARBA00022946"/>
    </source>
</evidence>
<feature type="domain" description="EF-hand" evidence="13">
    <location>
        <begin position="408"/>
        <end position="443"/>
    </location>
</feature>
<dbReference type="EC" id="1.6.5.9" evidence="3"/>
<dbReference type="PANTHER" id="PTHR43706:SF47">
    <property type="entry name" value="EXTERNAL NADH-UBIQUINONE OXIDOREDUCTASE 1, MITOCHONDRIAL-RELATED"/>
    <property type="match status" value="1"/>
</dbReference>
<dbReference type="Gene3D" id="3.50.50.100">
    <property type="match status" value="2"/>
</dbReference>
<dbReference type="GO" id="GO:0050136">
    <property type="term" value="F:NADH dehydrogenase (quinone) (non-electrogenic) activity"/>
    <property type="evidence" value="ECO:0007669"/>
    <property type="project" value="UniProtKB-EC"/>
</dbReference>
<keyword evidence="8" id="KW-0809">Transit peptide</keyword>
<proteinExistence type="inferred from homology"/>
<dbReference type="PROSITE" id="PS50222">
    <property type="entry name" value="EF_HAND_2"/>
    <property type="match status" value="1"/>
</dbReference>
<evidence type="ECO:0000256" key="5">
    <source>
        <dbReference type="ARBA" id="ARBA00022792"/>
    </source>
</evidence>
<keyword evidence="7" id="KW-0106">Calcium</keyword>
<dbReference type="InterPro" id="IPR018247">
    <property type="entry name" value="EF_Hand_1_Ca_BS"/>
</dbReference>
<sequence>MLNILRKRLTATLSASQPGLPGSASLVRVLCSRQSGASDQDAKPLRWAGLLGLTGALVTGAIALAPDADALQQEQKKTRVVVLGTGWGATSFLNALKPKHNAQYDIQVVSPRNYFLFSPLLPAAATGTVDTKSIVDPIRSHLDKSCNYYKAEALQINVKDKKVTCVYEKPTWRTCDLAGKDRVFDLDYDVLVVAVGAVTNTFNVPGVVGNCFFLKTAEDAKAIRERVNACFELANLPDSTEEDRKRLLSFVVAGGGPTGTELAAELNDLIHEDMMRYFPRVQASDISIRQIDSHDHILSAFDRSIAAYATDHFRRSGIDLILNCRIKAVEENRVVVLDQGSNELRQVPFGTCIWTTGIRMHPLSEKLAEQLQGEQEHWRSLKVDRRLMVKGTSDIFALGDAATIEQEKVFSHAEELFEEGDTNHDGNLSSAELQELLLKERKKYPQLIEIAARVPPNKLLNREDFKNALAELDKSLRSVPATAQVAHQQGHYLGKLFRQHHLDGSGLPEDAAEFKYNSKGSLAYIGSDKAVMDPGESMAFLKYVKGWFMGFGWKSAEIAMQASLKNQLAVMYDFMKTKMFGRDISDI</sequence>
<dbReference type="PROSITE" id="PS00018">
    <property type="entry name" value="EF_HAND_1"/>
    <property type="match status" value="1"/>
</dbReference>
<keyword evidence="10" id="KW-0520">NAD</keyword>
<dbReference type="PANTHER" id="PTHR43706">
    <property type="entry name" value="NADH DEHYDROGENASE"/>
    <property type="match status" value="1"/>
</dbReference>
<evidence type="ECO:0000259" key="13">
    <source>
        <dbReference type="PROSITE" id="PS50222"/>
    </source>
</evidence>
<evidence type="ECO:0000313" key="14">
    <source>
        <dbReference type="EMBL" id="CAK0749843.1"/>
    </source>
</evidence>
<evidence type="ECO:0000256" key="3">
    <source>
        <dbReference type="ARBA" id="ARBA00012637"/>
    </source>
</evidence>
<evidence type="ECO:0000256" key="12">
    <source>
        <dbReference type="ARBA" id="ARBA00049010"/>
    </source>
</evidence>
<gene>
    <name evidence="14" type="ORF">CVIRNUC_001942</name>
</gene>
<keyword evidence="9" id="KW-0560">Oxidoreductase</keyword>
<dbReference type="GO" id="GO:0005509">
    <property type="term" value="F:calcium ion binding"/>
    <property type="evidence" value="ECO:0007669"/>
    <property type="project" value="InterPro"/>
</dbReference>
<evidence type="ECO:0000256" key="2">
    <source>
        <dbReference type="ARBA" id="ARBA00005272"/>
    </source>
</evidence>
<evidence type="ECO:0000256" key="4">
    <source>
        <dbReference type="ARBA" id="ARBA00022630"/>
    </source>
</evidence>
<keyword evidence="5" id="KW-0999">Mitochondrion inner membrane</keyword>
<dbReference type="SUPFAM" id="SSF47473">
    <property type="entry name" value="EF-hand"/>
    <property type="match status" value="1"/>
</dbReference>
<dbReference type="InterPro" id="IPR045024">
    <property type="entry name" value="NDH-2"/>
</dbReference>
<protein>
    <recommendedName>
        <fullName evidence="3">NADH:ubiquinone reductase (non-electrogenic)</fullName>
        <ecNumber evidence="3">1.6.5.9</ecNumber>
    </recommendedName>
</protein>
<keyword evidence="5" id="KW-0496">Mitochondrion</keyword>
<keyword evidence="15" id="KW-1185">Reference proteome</keyword>
<comment type="catalytic activity">
    <reaction evidence="12">
        <text>a ubiquinone + NADH + H(+) = a ubiquinol + NAD(+)</text>
        <dbReference type="Rhea" id="RHEA:23152"/>
        <dbReference type="Rhea" id="RHEA-COMP:9565"/>
        <dbReference type="Rhea" id="RHEA-COMP:9566"/>
        <dbReference type="ChEBI" id="CHEBI:15378"/>
        <dbReference type="ChEBI" id="CHEBI:16389"/>
        <dbReference type="ChEBI" id="CHEBI:17976"/>
        <dbReference type="ChEBI" id="CHEBI:57540"/>
        <dbReference type="ChEBI" id="CHEBI:57945"/>
    </reaction>
</comment>
<comment type="subcellular location">
    <subcellularLocation>
        <location evidence="1">Mitochondrion inner membrane</location>
        <topology evidence="1">Peripheral membrane protein</topology>
        <orientation evidence="1">Intermembrane side</orientation>
    </subcellularLocation>
</comment>
<dbReference type="InterPro" id="IPR002048">
    <property type="entry name" value="EF_hand_dom"/>
</dbReference>
<evidence type="ECO:0000256" key="6">
    <source>
        <dbReference type="ARBA" id="ARBA00022827"/>
    </source>
</evidence>
<dbReference type="Pfam" id="PF07992">
    <property type="entry name" value="Pyr_redox_2"/>
    <property type="match status" value="1"/>
</dbReference>
<dbReference type="InterPro" id="IPR023753">
    <property type="entry name" value="FAD/NAD-binding_dom"/>
</dbReference>
<reference evidence="14 15" key="1">
    <citation type="submission" date="2023-10" db="EMBL/GenBank/DDBJ databases">
        <authorList>
            <person name="Maclean D."/>
            <person name="Macfadyen A."/>
        </authorList>
    </citation>
    <scope>NUCLEOTIDE SEQUENCE [LARGE SCALE GENOMIC DNA]</scope>
</reference>
<keyword evidence="5" id="KW-0472">Membrane</keyword>
<comment type="caution">
    <text evidence="14">The sequence shown here is derived from an EMBL/GenBank/DDBJ whole genome shotgun (WGS) entry which is preliminary data.</text>
</comment>
<dbReference type="InterPro" id="IPR011992">
    <property type="entry name" value="EF-hand-dom_pair"/>
</dbReference>
<accession>A0AAV1HUK6</accession>
<organism evidence="14 15">
    <name type="scientific">Coccomyxa viridis</name>
    <dbReference type="NCBI Taxonomy" id="1274662"/>
    <lineage>
        <taxon>Eukaryota</taxon>
        <taxon>Viridiplantae</taxon>
        <taxon>Chlorophyta</taxon>
        <taxon>core chlorophytes</taxon>
        <taxon>Trebouxiophyceae</taxon>
        <taxon>Trebouxiophyceae incertae sedis</taxon>
        <taxon>Coccomyxaceae</taxon>
        <taxon>Coccomyxa</taxon>
    </lineage>
</organism>
<evidence type="ECO:0000313" key="15">
    <source>
        <dbReference type="Proteomes" id="UP001314263"/>
    </source>
</evidence>
<dbReference type="GO" id="GO:0005743">
    <property type="term" value="C:mitochondrial inner membrane"/>
    <property type="evidence" value="ECO:0007669"/>
    <property type="project" value="UniProtKB-SubCell"/>
</dbReference>
<dbReference type="Pfam" id="PF22366">
    <property type="entry name" value="NDH2_C"/>
    <property type="match status" value="1"/>
</dbReference>
<dbReference type="InterPro" id="IPR036188">
    <property type="entry name" value="FAD/NAD-bd_sf"/>
</dbReference>
<evidence type="ECO:0000256" key="7">
    <source>
        <dbReference type="ARBA" id="ARBA00022837"/>
    </source>
</evidence>
<dbReference type="Proteomes" id="UP001314263">
    <property type="component" value="Unassembled WGS sequence"/>
</dbReference>